<name>A0A8J2IJM8_FUSEQ</name>
<organism evidence="2 3">
    <name type="scientific">Fusarium equiseti</name>
    <name type="common">Fusarium scirpi</name>
    <dbReference type="NCBI Taxonomy" id="61235"/>
    <lineage>
        <taxon>Eukaryota</taxon>
        <taxon>Fungi</taxon>
        <taxon>Dikarya</taxon>
        <taxon>Ascomycota</taxon>
        <taxon>Pezizomycotina</taxon>
        <taxon>Sordariomycetes</taxon>
        <taxon>Hypocreomycetidae</taxon>
        <taxon>Hypocreales</taxon>
        <taxon>Nectriaceae</taxon>
        <taxon>Fusarium</taxon>
        <taxon>Fusarium incarnatum-equiseti species complex</taxon>
    </lineage>
</organism>
<evidence type="ECO:0000259" key="1">
    <source>
        <dbReference type="Pfam" id="PF01498"/>
    </source>
</evidence>
<sequence>MAQSIASSPPTTLSPKDPLFFTKVIDQKRFRLASGQLKSSQRHQITAIQAMITEYHVQPVGTENPQLLRNIVQAKQLLSAISIPTGAQVLGAEFLHAQGWSKEAVAKTRARARARARSSTLTLSFRPKTPTLTLDQTRTLLQFVQSSPSTRRMPISQIHAALGLDCSERTITVALEKAGYKSQLAINRPEIDEKSRQLRLNFALKHVNWTVEEWASVLFYDEMQVHLTEQPQEVLVTRKLDEIAHPDCVNIEPVSPADCKNTNVYFAHLSGLAGVGPLLSYTRHSNGPLDPENWYRTIFPGFANCYKSHPLGARFAMSPDLPAHSRLTIKGAIQASHKSIVHLPPASRDLNPITEIFGTIKANLKADRANSLFGDVADYRIDDVVRDTWEGISKEHVSKLIASMPKRCQAVIDADGWYTHF</sequence>
<dbReference type="GO" id="GO:0006313">
    <property type="term" value="P:DNA transposition"/>
    <property type="evidence" value="ECO:0007669"/>
    <property type="project" value="InterPro"/>
</dbReference>
<dbReference type="Proteomes" id="UP000693738">
    <property type="component" value="Unassembled WGS sequence"/>
</dbReference>
<feature type="domain" description="Transposase Tc1-like" evidence="1">
    <location>
        <begin position="138"/>
        <end position="208"/>
    </location>
</feature>
<evidence type="ECO:0000313" key="3">
    <source>
        <dbReference type="Proteomes" id="UP000693738"/>
    </source>
</evidence>
<dbReference type="InterPro" id="IPR002492">
    <property type="entry name" value="Transposase_Tc1-like"/>
</dbReference>
<evidence type="ECO:0000313" key="2">
    <source>
        <dbReference type="EMBL" id="CAG7554989.1"/>
    </source>
</evidence>
<proteinExistence type="predicted"/>
<dbReference type="Pfam" id="PF01498">
    <property type="entry name" value="HTH_Tnp_Tc3_2"/>
    <property type="match status" value="1"/>
</dbReference>
<reference evidence="2" key="1">
    <citation type="submission" date="2021-05" db="EMBL/GenBank/DDBJ databases">
        <authorList>
            <person name="Khan N."/>
        </authorList>
    </citation>
    <scope>NUCLEOTIDE SEQUENCE</scope>
</reference>
<dbReference type="AlphaFoldDB" id="A0A8J2IJM8"/>
<dbReference type="EMBL" id="CAJSTJ010000033">
    <property type="protein sequence ID" value="CAG7554989.1"/>
    <property type="molecule type" value="Genomic_DNA"/>
</dbReference>
<gene>
    <name evidence="2" type="ORF">FEQUK3_LOCUS738</name>
</gene>
<comment type="caution">
    <text evidence="2">The sequence shown here is derived from an EMBL/GenBank/DDBJ whole genome shotgun (WGS) entry which is preliminary data.</text>
</comment>
<accession>A0A8J2IJM8</accession>
<dbReference type="GO" id="GO:0003677">
    <property type="term" value="F:DNA binding"/>
    <property type="evidence" value="ECO:0007669"/>
    <property type="project" value="InterPro"/>
</dbReference>
<dbReference type="GO" id="GO:0015074">
    <property type="term" value="P:DNA integration"/>
    <property type="evidence" value="ECO:0007669"/>
    <property type="project" value="InterPro"/>
</dbReference>
<protein>
    <recommendedName>
        <fullName evidence="1">Transposase Tc1-like domain-containing protein</fullName>
    </recommendedName>
</protein>